<dbReference type="Proteomes" id="UP000198418">
    <property type="component" value="Unassembled WGS sequence"/>
</dbReference>
<protein>
    <submittedName>
        <fullName evidence="1">Uncharacterized protein</fullName>
    </submittedName>
</protein>
<evidence type="ECO:0000313" key="1">
    <source>
        <dbReference type="EMBL" id="SNB84868.1"/>
    </source>
</evidence>
<proteinExistence type="predicted"/>
<accession>A0A212SGM2</accession>
<name>A0A212SGM2_RHOAC</name>
<organism evidence="1 2">
    <name type="scientific">Rhodoblastus acidophilus</name>
    <name type="common">Rhodopseudomonas acidophila</name>
    <dbReference type="NCBI Taxonomy" id="1074"/>
    <lineage>
        <taxon>Bacteria</taxon>
        <taxon>Pseudomonadati</taxon>
        <taxon>Pseudomonadota</taxon>
        <taxon>Alphaproteobacteria</taxon>
        <taxon>Hyphomicrobiales</taxon>
        <taxon>Rhodoblastaceae</taxon>
        <taxon>Rhodoblastus</taxon>
    </lineage>
</organism>
<dbReference type="RefSeq" id="WP_088522702.1">
    <property type="nucleotide sequence ID" value="NZ_FYDG01000040.1"/>
</dbReference>
<dbReference type="EMBL" id="FYDG01000040">
    <property type="protein sequence ID" value="SNB84868.1"/>
    <property type="molecule type" value="Genomic_DNA"/>
</dbReference>
<evidence type="ECO:0000313" key="2">
    <source>
        <dbReference type="Proteomes" id="UP000198418"/>
    </source>
</evidence>
<keyword evidence="2" id="KW-1185">Reference proteome</keyword>
<dbReference type="OrthoDB" id="6456362at2"/>
<reference evidence="2" key="1">
    <citation type="submission" date="2017-06" db="EMBL/GenBank/DDBJ databases">
        <authorList>
            <person name="Varghese N."/>
            <person name="Submissions S."/>
        </authorList>
    </citation>
    <scope>NUCLEOTIDE SEQUENCE [LARGE SCALE GENOMIC DNA]</scope>
    <source>
        <strain evidence="2">DSM 137</strain>
    </source>
</reference>
<gene>
    <name evidence="1" type="ORF">SAMN06265338_14014</name>
</gene>
<sequence>MPDISRPTFVFELGEQVLLSLSREKGEVIGRAHYTYAEPGYLIRYVAADGRQVEAWQTENAVEIIP</sequence>
<dbReference type="AlphaFoldDB" id="A0A212SGM2"/>